<evidence type="ECO:0000313" key="5">
    <source>
        <dbReference type="Proteomes" id="UP000054683"/>
    </source>
</evidence>
<feature type="domain" description="MmgE/PrpD N-terminal" evidence="2">
    <location>
        <begin position="18"/>
        <end position="259"/>
    </location>
</feature>
<dbReference type="Gene3D" id="1.10.4100.10">
    <property type="entry name" value="2-methylcitrate dehydratase PrpD"/>
    <property type="match status" value="1"/>
</dbReference>
<comment type="similarity">
    <text evidence="1">Belongs to the PrpD family.</text>
</comment>
<reference evidence="4 5" key="1">
    <citation type="submission" date="2016-01" db="EMBL/GenBank/DDBJ databases">
        <authorList>
            <person name="Oliw E.H."/>
        </authorList>
    </citation>
    <scope>NUCLEOTIDE SEQUENCE [LARGE SCALE GENOMIC DNA]</scope>
    <source>
        <strain evidence="4">LMG 27134</strain>
    </source>
</reference>
<name>A0A158JFL4_9BURK</name>
<dbReference type="GO" id="GO:0016829">
    <property type="term" value="F:lyase activity"/>
    <property type="evidence" value="ECO:0007669"/>
    <property type="project" value="InterPro"/>
</dbReference>
<evidence type="ECO:0000259" key="2">
    <source>
        <dbReference type="Pfam" id="PF03972"/>
    </source>
</evidence>
<evidence type="ECO:0000256" key="1">
    <source>
        <dbReference type="ARBA" id="ARBA00006174"/>
    </source>
</evidence>
<dbReference type="Pfam" id="PF03972">
    <property type="entry name" value="MmgE_PrpD_N"/>
    <property type="match status" value="1"/>
</dbReference>
<evidence type="ECO:0000259" key="3">
    <source>
        <dbReference type="Pfam" id="PF19305"/>
    </source>
</evidence>
<dbReference type="PANTHER" id="PTHR16943:SF8">
    <property type="entry name" value="2-METHYLCITRATE DEHYDRATASE"/>
    <property type="match status" value="1"/>
</dbReference>
<dbReference type="Proteomes" id="UP000054683">
    <property type="component" value="Unassembled WGS sequence"/>
</dbReference>
<dbReference type="SUPFAM" id="SSF103378">
    <property type="entry name" value="2-methylcitrate dehydratase PrpD"/>
    <property type="match status" value="1"/>
</dbReference>
<feature type="domain" description="MmgE/PrpD C-terminal" evidence="3">
    <location>
        <begin position="283"/>
        <end position="449"/>
    </location>
</feature>
<protein>
    <submittedName>
        <fullName evidence="4">MmgE/PrpD family protein</fullName>
    </submittedName>
</protein>
<dbReference type="InterPro" id="IPR036148">
    <property type="entry name" value="MmgE/PrpD_sf"/>
</dbReference>
<dbReference type="InterPro" id="IPR042188">
    <property type="entry name" value="MmgE/PrpD_sf_2"/>
</dbReference>
<accession>A0A158JFL4</accession>
<organism evidence="4 5">
    <name type="scientific">Caballeronia udeis</name>
    <dbReference type="NCBI Taxonomy" id="1232866"/>
    <lineage>
        <taxon>Bacteria</taxon>
        <taxon>Pseudomonadati</taxon>
        <taxon>Pseudomonadota</taxon>
        <taxon>Betaproteobacteria</taxon>
        <taxon>Burkholderiales</taxon>
        <taxon>Burkholderiaceae</taxon>
        <taxon>Caballeronia</taxon>
    </lineage>
</organism>
<dbReference type="InterPro" id="IPR042183">
    <property type="entry name" value="MmgE/PrpD_sf_1"/>
</dbReference>
<dbReference type="PANTHER" id="PTHR16943">
    <property type="entry name" value="2-METHYLCITRATE DEHYDRATASE-RELATED"/>
    <property type="match status" value="1"/>
</dbReference>
<dbReference type="InterPro" id="IPR005656">
    <property type="entry name" value="MmgE_PrpD"/>
</dbReference>
<evidence type="ECO:0000313" key="4">
    <source>
        <dbReference type="EMBL" id="SAL67662.1"/>
    </source>
</evidence>
<dbReference type="Pfam" id="PF19305">
    <property type="entry name" value="MmgE_PrpD_C"/>
    <property type="match status" value="1"/>
</dbReference>
<dbReference type="Gene3D" id="3.30.1330.120">
    <property type="entry name" value="2-methylcitrate dehydratase PrpD"/>
    <property type="match status" value="1"/>
</dbReference>
<dbReference type="InterPro" id="IPR045336">
    <property type="entry name" value="MmgE_PrpD_N"/>
</dbReference>
<dbReference type="InterPro" id="IPR045337">
    <property type="entry name" value="MmgE_PrpD_C"/>
</dbReference>
<gene>
    <name evidence="4" type="ORF">AWB69_07822</name>
</gene>
<dbReference type="RefSeq" id="WP_062091942.1">
    <property type="nucleotide sequence ID" value="NZ_FCOK02000086.1"/>
</dbReference>
<sequence length="472" mass="49249">MNASSLSPSLFPSLSLSQRLAAFVAETPADALPATVVHKAKRHILDTLGASLGGATAVEARSARAVMRMGSSGGVIAWGTSQTFNARDAAFVNGVAAHALELDDAGGCDHSGAVVLPAAFAALACTERPVTGREFLMAVVLGYDAGRRVLEACGGYSPHNNHGWHSTMTCGVFGAAAASARLLGLDAAQTAAAFGHAASFSGGLWGFIHDASQTKRMHTGRAAEGGLLAALLARQGVSGPTQVFEDVWGGFFNAFARDTQTPDALLADLGVVWKLMRCSIKPHAACRSTHAAVDATLELLQGRAADLDKLVGVHVSLSAFVNQMCGGRDLSTLASSQMSLPYGIATVLVNGHAGIGAYVDTQRRDPRIAAAMERVTLQIDPSMSDLDEPVITLALSDAEPRSRQVNVPLGDPRNPMSDADLADKYRTLAAMTIPEASVKALEIAVLDLENLADARTLAHWLQGDADARPVVR</sequence>
<dbReference type="AlphaFoldDB" id="A0A158JFL4"/>
<dbReference type="EMBL" id="FCOK02000086">
    <property type="protein sequence ID" value="SAL67662.1"/>
    <property type="molecule type" value="Genomic_DNA"/>
</dbReference>
<proteinExistence type="inferred from homology"/>